<protein>
    <submittedName>
        <fullName evidence="2">Uncharacterized protein</fullName>
    </submittedName>
</protein>
<gene>
    <name evidence="2" type="ORF">WG66_14209</name>
</gene>
<name>A0A0W0FA37_MONRR</name>
<evidence type="ECO:0000256" key="1">
    <source>
        <dbReference type="SAM" id="MobiDB-lite"/>
    </source>
</evidence>
<feature type="compositionally biased region" description="Basic and acidic residues" evidence="1">
    <location>
        <begin position="1"/>
        <end position="11"/>
    </location>
</feature>
<organism evidence="2 3">
    <name type="scientific">Moniliophthora roreri</name>
    <name type="common">Frosty pod rot fungus</name>
    <name type="synonym">Monilia roreri</name>
    <dbReference type="NCBI Taxonomy" id="221103"/>
    <lineage>
        <taxon>Eukaryota</taxon>
        <taxon>Fungi</taxon>
        <taxon>Dikarya</taxon>
        <taxon>Basidiomycota</taxon>
        <taxon>Agaricomycotina</taxon>
        <taxon>Agaricomycetes</taxon>
        <taxon>Agaricomycetidae</taxon>
        <taxon>Agaricales</taxon>
        <taxon>Marasmiineae</taxon>
        <taxon>Marasmiaceae</taxon>
        <taxon>Moniliophthora</taxon>
    </lineage>
</organism>
<dbReference type="Proteomes" id="UP000054988">
    <property type="component" value="Unassembled WGS sequence"/>
</dbReference>
<accession>A0A0W0FA37</accession>
<feature type="region of interest" description="Disordered" evidence="1">
    <location>
        <begin position="200"/>
        <end position="223"/>
    </location>
</feature>
<evidence type="ECO:0000313" key="2">
    <source>
        <dbReference type="EMBL" id="KTB33216.1"/>
    </source>
</evidence>
<reference evidence="2 3" key="1">
    <citation type="submission" date="2015-12" db="EMBL/GenBank/DDBJ databases">
        <title>Draft genome sequence of Moniliophthora roreri, the causal agent of frosty pod rot of cacao.</title>
        <authorList>
            <person name="Aime M.C."/>
            <person name="Diaz-Valderrama J.R."/>
            <person name="Kijpornyongpan T."/>
            <person name="Phillips-Mora W."/>
        </authorList>
    </citation>
    <scope>NUCLEOTIDE SEQUENCE [LARGE SCALE GENOMIC DNA]</scope>
    <source>
        <strain evidence="2 3">MCA 2952</strain>
    </source>
</reference>
<dbReference type="EMBL" id="LATX01002185">
    <property type="protein sequence ID" value="KTB33216.1"/>
    <property type="molecule type" value="Genomic_DNA"/>
</dbReference>
<comment type="caution">
    <text evidence="2">The sequence shown here is derived from an EMBL/GenBank/DDBJ whole genome shotgun (WGS) entry which is preliminary data.</text>
</comment>
<proteinExistence type="predicted"/>
<sequence>MSSQLERDRPTTLDSTQEERDDYNHTNCFMPGHQQPCRECGDNQTLNDPRARDDQGSFVNLNMPSYVPQQEQGNEFITYVDGIAQEVLNDMRVHGPGGVTEVSNVSKAIVKTTGDLAVVQNAGDLIMEGVQMIATESAANRTGRRFVTHNMGNGVITNNGSCIPQEYIASRQAQIIQTMETYHAMNVRIQALNAQNPAASSSSTLPPLVNAAKSGDGWNGGLQ</sequence>
<dbReference type="AlphaFoldDB" id="A0A0W0FA37"/>
<feature type="region of interest" description="Disordered" evidence="1">
    <location>
        <begin position="1"/>
        <end position="54"/>
    </location>
</feature>
<evidence type="ECO:0000313" key="3">
    <source>
        <dbReference type="Proteomes" id="UP000054988"/>
    </source>
</evidence>